<evidence type="ECO:0000313" key="1">
    <source>
        <dbReference type="EMBL" id="MBR8645783.1"/>
    </source>
</evidence>
<dbReference type="EMBL" id="JAGTPW010000050">
    <property type="protein sequence ID" value="MBR8645783.1"/>
    <property type="molecule type" value="Genomic_DNA"/>
</dbReference>
<name>A0A941J3D5_9BACI</name>
<protein>
    <submittedName>
        <fullName evidence="1">Uncharacterized protein</fullName>
    </submittedName>
</protein>
<proteinExistence type="predicted"/>
<evidence type="ECO:0000313" key="2">
    <source>
        <dbReference type="Proteomes" id="UP000680045"/>
    </source>
</evidence>
<organism evidence="1 2">
    <name type="scientific">Peribacillus frigoritolerans</name>
    <dbReference type="NCBI Taxonomy" id="450367"/>
    <lineage>
        <taxon>Bacteria</taxon>
        <taxon>Bacillati</taxon>
        <taxon>Bacillota</taxon>
        <taxon>Bacilli</taxon>
        <taxon>Bacillales</taxon>
        <taxon>Bacillaceae</taxon>
        <taxon>Peribacillus</taxon>
    </lineage>
</organism>
<comment type="caution">
    <text evidence="1">The sequence shown here is derived from an EMBL/GenBank/DDBJ whole genome shotgun (WGS) entry which is preliminary data.</text>
</comment>
<reference evidence="1" key="1">
    <citation type="submission" date="2021-04" db="EMBL/GenBank/DDBJ databases">
        <title>Whole genome sequencing of Enterococci isolates from hospitalized patients.</title>
        <authorList>
            <person name="Ogoti B.M."/>
            <person name="Onyambu F.G."/>
        </authorList>
    </citation>
    <scope>NUCLEOTIDE SEQUENCE</scope>
    <source>
        <strain evidence="1">242</strain>
    </source>
</reference>
<sequence>MGGHATSTLTDRSLLAVISEPSVLPVQELAQTSYWPAFSDMSEADDGDRSPHHY</sequence>
<dbReference type="AlphaFoldDB" id="A0A941J3D5"/>
<accession>A0A941J3D5</accession>
<gene>
    <name evidence="1" type="ORF">KEH51_22650</name>
</gene>
<dbReference type="Proteomes" id="UP000680045">
    <property type="component" value="Unassembled WGS sequence"/>
</dbReference>